<feature type="compositionally biased region" description="Basic and acidic residues" evidence="1">
    <location>
        <begin position="176"/>
        <end position="185"/>
    </location>
</feature>
<dbReference type="EMBL" id="JAANYQ010000001">
    <property type="protein sequence ID" value="KAF4126671.1"/>
    <property type="molecule type" value="Genomic_DNA"/>
</dbReference>
<reference evidence="3" key="1">
    <citation type="submission" date="2020-03" db="EMBL/GenBank/DDBJ databases">
        <title>Site-based positive gene gene selection in Geosmithia morbida across the United States reveals a broad range of putative effectors and factors for local host and environmental adapation.</title>
        <authorList>
            <person name="Onufrak A."/>
            <person name="Murdoch R.W."/>
            <person name="Gazis R."/>
            <person name="Huff M."/>
            <person name="Staton M."/>
            <person name="Klingeman W."/>
            <person name="Hadziabdic D."/>
        </authorList>
    </citation>
    <scope>NUCLEOTIDE SEQUENCE</scope>
    <source>
        <strain evidence="3">1262</strain>
    </source>
</reference>
<gene>
    <name evidence="3" type="ORF">GMORB2_0407</name>
</gene>
<dbReference type="InterPro" id="IPR001206">
    <property type="entry name" value="Diacylglycerol_kinase_cat_dom"/>
</dbReference>
<dbReference type="Gene3D" id="2.60.200.40">
    <property type="match status" value="1"/>
</dbReference>
<dbReference type="SUPFAM" id="SSF111331">
    <property type="entry name" value="NAD kinase/diacylglycerol kinase-like"/>
    <property type="match status" value="1"/>
</dbReference>
<dbReference type="GO" id="GO:0046512">
    <property type="term" value="P:sphingosine biosynthetic process"/>
    <property type="evidence" value="ECO:0007669"/>
    <property type="project" value="TreeGrafter"/>
</dbReference>
<feature type="region of interest" description="Disordered" evidence="1">
    <location>
        <begin position="176"/>
        <end position="195"/>
    </location>
</feature>
<dbReference type="RefSeq" id="XP_035325323.1">
    <property type="nucleotide sequence ID" value="XM_035462393.1"/>
</dbReference>
<dbReference type="Proteomes" id="UP000749293">
    <property type="component" value="Unassembled WGS sequence"/>
</dbReference>
<accession>A0A9P4Z365</accession>
<organism evidence="3 4">
    <name type="scientific">Geosmithia morbida</name>
    <dbReference type="NCBI Taxonomy" id="1094350"/>
    <lineage>
        <taxon>Eukaryota</taxon>
        <taxon>Fungi</taxon>
        <taxon>Dikarya</taxon>
        <taxon>Ascomycota</taxon>
        <taxon>Pezizomycotina</taxon>
        <taxon>Sordariomycetes</taxon>
        <taxon>Hypocreomycetidae</taxon>
        <taxon>Hypocreales</taxon>
        <taxon>Bionectriaceae</taxon>
        <taxon>Geosmithia</taxon>
    </lineage>
</organism>
<proteinExistence type="predicted"/>
<dbReference type="PANTHER" id="PTHR12358">
    <property type="entry name" value="SPHINGOSINE KINASE"/>
    <property type="match status" value="1"/>
</dbReference>
<evidence type="ECO:0000313" key="3">
    <source>
        <dbReference type="EMBL" id="KAF4126671.1"/>
    </source>
</evidence>
<feature type="domain" description="DAGKc" evidence="2">
    <location>
        <begin position="82"/>
        <end position="250"/>
    </location>
</feature>
<sequence>MIINTADGQLRFDSGNGDIYLDTKDVLLVIPKSPEGFTICSLKEEPALELILVESSSSSLPDILRPLALDKAGSLPDHLVSSATHSVDIIVSVKSGTGTALVFWQDVLRPLLQLVAPQGREASDGVAHNVVITQSADSISQFAQELWSSLSSPDKSRTVVLLTGDGGIVDLLRQREVDGDGDGKDGSAPATRPTVSLMPLGTGNALFHSLHKPLYAAGDGGPSPLVVAVRTLFRGQASPLPIFRASFTEGSYIVPPGGGGVADERQSPPARVRHLDGAVVASYGFHASLTYESDTPEYRVHGAKRFGMAAQELLRTSHAYAATLEMRAPGSPTLETAGGRDGTHSYVLASLVSNLERTFTISPDARPLDGQLRVVHFGDVGRERTMEAMTKAYDGGKHVHVAWPDGQKVHYEPVEEMRVTIREDEDRWCKVCIDGTTVHVPTGGQMNVRMLEETPLQVLINPDVLLNT</sequence>
<evidence type="ECO:0000256" key="1">
    <source>
        <dbReference type="SAM" id="MobiDB-lite"/>
    </source>
</evidence>
<dbReference type="OrthoDB" id="3853857at2759"/>
<dbReference type="AlphaFoldDB" id="A0A9P4Z365"/>
<comment type="caution">
    <text evidence="3">The sequence shown here is derived from an EMBL/GenBank/DDBJ whole genome shotgun (WGS) entry which is preliminary data.</text>
</comment>
<dbReference type="InterPro" id="IPR017438">
    <property type="entry name" value="ATP-NAD_kinase_N"/>
</dbReference>
<keyword evidence="3" id="KW-0418">Kinase</keyword>
<protein>
    <submittedName>
        <fullName evidence="3">Diacylglycerol kinase catalytic domain</fullName>
    </submittedName>
</protein>
<dbReference type="PROSITE" id="PS50146">
    <property type="entry name" value="DAGK"/>
    <property type="match status" value="1"/>
</dbReference>
<name>A0A9P4Z365_9HYPO</name>
<dbReference type="Gene3D" id="3.40.50.10330">
    <property type="entry name" value="Probable inorganic polyphosphate/atp-NAD kinase, domain 1"/>
    <property type="match status" value="1"/>
</dbReference>
<dbReference type="InterPro" id="IPR050187">
    <property type="entry name" value="Lipid_Phosphate_FormReg"/>
</dbReference>
<dbReference type="PANTHER" id="PTHR12358:SF108">
    <property type="entry name" value="DAGKC DOMAIN-CONTAINING PROTEIN"/>
    <property type="match status" value="1"/>
</dbReference>
<dbReference type="GeneID" id="55966637"/>
<dbReference type="GO" id="GO:0001727">
    <property type="term" value="F:lipid kinase activity"/>
    <property type="evidence" value="ECO:0007669"/>
    <property type="project" value="TreeGrafter"/>
</dbReference>
<dbReference type="GO" id="GO:0005737">
    <property type="term" value="C:cytoplasm"/>
    <property type="evidence" value="ECO:0007669"/>
    <property type="project" value="TreeGrafter"/>
</dbReference>
<dbReference type="GO" id="GO:0016020">
    <property type="term" value="C:membrane"/>
    <property type="evidence" value="ECO:0007669"/>
    <property type="project" value="TreeGrafter"/>
</dbReference>
<evidence type="ECO:0000259" key="2">
    <source>
        <dbReference type="PROSITE" id="PS50146"/>
    </source>
</evidence>
<dbReference type="Pfam" id="PF00781">
    <property type="entry name" value="DAGK_cat"/>
    <property type="match status" value="1"/>
</dbReference>
<keyword evidence="4" id="KW-1185">Reference proteome</keyword>
<keyword evidence="3" id="KW-0808">Transferase</keyword>
<evidence type="ECO:0000313" key="4">
    <source>
        <dbReference type="Proteomes" id="UP000749293"/>
    </source>
</evidence>
<dbReference type="InterPro" id="IPR016064">
    <property type="entry name" value="NAD/diacylglycerol_kinase_sf"/>
</dbReference>